<reference evidence="3" key="1">
    <citation type="journal article" date="2019" name="Curr. Biol.">
        <title>Genome Sequence of Striga asiatica Provides Insight into the Evolution of Plant Parasitism.</title>
        <authorList>
            <person name="Yoshida S."/>
            <person name="Kim S."/>
            <person name="Wafula E.K."/>
            <person name="Tanskanen J."/>
            <person name="Kim Y.M."/>
            <person name="Honaas L."/>
            <person name="Yang Z."/>
            <person name="Spallek T."/>
            <person name="Conn C.E."/>
            <person name="Ichihashi Y."/>
            <person name="Cheong K."/>
            <person name="Cui S."/>
            <person name="Der J.P."/>
            <person name="Gundlach H."/>
            <person name="Jiao Y."/>
            <person name="Hori C."/>
            <person name="Ishida J.K."/>
            <person name="Kasahara H."/>
            <person name="Kiba T."/>
            <person name="Kim M.S."/>
            <person name="Koo N."/>
            <person name="Laohavisit A."/>
            <person name="Lee Y.H."/>
            <person name="Lumba S."/>
            <person name="McCourt P."/>
            <person name="Mortimer J.C."/>
            <person name="Mutuku J.M."/>
            <person name="Nomura T."/>
            <person name="Sasaki-Sekimoto Y."/>
            <person name="Seto Y."/>
            <person name="Wang Y."/>
            <person name="Wakatake T."/>
            <person name="Sakakibara H."/>
            <person name="Demura T."/>
            <person name="Yamaguchi S."/>
            <person name="Yoneyama K."/>
            <person name="Manabe R.I."/>
            <person name="Nelson D.C."/>
            <person name="Schulman A.H."/>
            <person name="Timko M.P."/>
            <person name="dePamphilis C.W."/>
            <person name="Choi D."/>
            <person name="Shirasu K."/>
        </authorList>
    </citation>
    <scope>NUCLEOTIDE SEQUENCE [LARGE SCALE GENOMIC DNA]</scope>
    <source>
        <strain evidence="3">cv. UVA1</strain>
    </source>
</reference>
<gene>
    <name evidence="2" type="ORF">STAS_09372</name>
</gene>
<organism evidence="2 3">
    <name type="scientific">Striga asiatica</name>
    <name type="common">Asiatic witchweed</name>
    <name type="synonym">Buchnera asiatica</name>
    <dbReference type="NCBI Taxonomy" id="4170"/>
    <lineage>
        <taxon>Eukaryota</taxon>
        <taxon>Viridiplantae</taxon>
        <taxon>Streptophyta</taxon>
        <taxon>Embryophyta</taxon>
        <taxon>Tracheophyta</taxon>
        <taxon>Spermatophyta</taxon>
        <taxon>Magnoliopsida</taxon>
        <taxon>eudicotyledons</taxon>
        <taxon>Gunneridae</taxon>
        <taxon>Pentapetalae</taxon>
        <taxon>asterids</taxon>
        <taxon>lamiids</taxon>
        <taxon>Lamiales</taxon>
        <taxon>Orobanchaceae</taxon>
        <taxon>Buchnereae</taxon>
        <taxon>Striga</taxon>
    </lineage>
</organism>
<evidence type="ECO:0000313" key="2">
    <source>
        <dbReference type="EMBL" id="GER33251.1"/>
    </source>
</evidence>
<proteinExistence type="predicted"/>
<sequence length="198" mass="21338">EEDDTYRDACSPAAGTAVAMSGCGPLYLYGETDGCGVGGASCGGGYVVYDGGAQYLWRTLAAAEEDDKGGGGGSSGGRKDVRGDIRMEGDSRQWAAVYESRVLRSSLRFLCSLCNQATSMEEDIAVKLESFQLSDRENNDVPILSEDIQHSAVECGKSLYGEIIGQKKAHLASIRRAINQMWQIRSSVIVRELSPNFF</sequence>
<feature type="non-terminal residue" evidence="2">
    <location>
        <position position="1"/>
    </location>
</feature>
<protein>
    <submittedName>
        <fullName evidence="2">Ribonuclease HIII</fullName>
    </submittedName>
</protein>
<accession>A0A5A7PKT7</accession>
<dbReference type="Proteomes" id="UP000325081">
    <property type="component" value="Unassembled WGS sequence"/>
</dbReference>
<evidence type="ECO:0000256" key="1">
    <source>
        <dbReference type="SAM" id="MobiDB-lite"/>
    </source>
</evidence>
<evidence type="ECO:0000313" key="3">
    <source>
        <dbReference type="Proteomes" id="UP000325081"/>
    </source>
</evidence>
<dbReference type="EMBL" id="BKCP01004727">
    <property type="protein sequence ID" value="GER33251.1"/>
    <property type="molecule type" value="Genomic_DNA"/>
</dbReference>
<comment type="caution">
    <text evidence="2">The sequence shown here is derived from an EMBL/GenBank/DDBJ whole genome shotgun (WGS) entry which is preliminary data.</text>
</comment>
<keyword evidence="3" id="KW-1185">Reference proteome</keyword>
<feature type="region of interest" description="Disordered" evidence="1">
    <location>
        <begin position="65"/>
        <end position="84"/>
    </location>
</feature>
<name>A0A5A7PKT7_STRAF</name>
<dbReference type="AlphaFoldDB" id="A0A5A7PKT7"/>